<evidence type="ECO:0000313" key="3">
    <source>
        <dbReference type="EMBL" id="MDT0266096.1"/>
    </source>
</evidence>
<feature type="region of interest" description="Disordered" evidence="1">
    <location>
        <begin position="129"/>
        <end position="159"/>
    </location>
</feature>
<keyword evidence="4" id="KW-1185">Reference proteome</keyword>
<dbReference type="Gene3D" id="3.40.50.12780">
    <property type="entry name" value="N-terminal domain of ligase-like"/>
    <property type="match status" value="1"/>
</dbReference>
<dbReference type="Proteomes" id="UP001183410">
    <property type="component" value="Unassembled WGS sequence"/>
</dbReference>
<dbReference type="PANTHER" id="PTHR45527">
    <property type="entry name" value="NONRIBOSOMAL PEPTIDE SYNTHETASE"/>
    <property type="match status" value="1"/>
</dbReference>
<sequence length="511" mass="54269">MLLDSSPPALPNDFQSVHDLLDYAALRWPSARALRDTGGAWTYTDLARSSRGAARALSARGVRHGDRVAVPALPLRQTVALLYGCSRVGAVFLPVAPDASGHQRAAILQDAEPTVVVADAEELSALCAATPDAPDAPDTEEPTDPAGGEDGPAAADGDRPAAGDDPALFIYTSGSTARPKAVICPHRQIVFAVRAIAERLDQRPGDVVYCRLPLSFDYGLYQVFLSALTGSELVLADPTLRVTLLADLHASGATVMPLVPSLATMLVQLAARTDRPPAVRTFTNTGEHLPASLAARLRAAFPGSGVHLMFGITECKRVSVLERDGDLVRPGSVGRPLTGTTVWIAGPDGRPEPPGETGEIVVVGPHVMAGYWRSPEQQAQRFRTDPRTGERQLWTGDFGSLDADGYLYFHGRRDQIFKLRDTRTSAQEIEAAALLVEGVTAAAVLPPAQGRGAVLCLVTSRRPEEVTGELVALIGPTKVPAVSRVLPELPLTGNGKTDRARLAQQLAETTR</sequence>
<evidence type="ECO:0000259" key="2">
    <source>
        <dbReference type="Pfam" id="PF00501"/>
    </source>
</evidence>
<protein>
    <submittedName>
        <fullName evidence="3">AMP-binding protein</fullName>
    </submittedName>
</protein>
<gene>
    <name evidence="3" type="ORF">RM844_07280</name>
</gene>
<evidence type="ECO:0000256" key="1">
    <source>
        <dbReference type="SAM" id="MobiDB-lite"/>
    </source>
</evidence>
<comment type="caution">
    <text evidence="3">The sequence shown here is derived from an EMBL/GenBank/DDBJ whole genome shotgun (WGS) entry which is preliminary data.</text>
</comment>
<dbReference type="SUPFAM" id="SSF56801">
    <property type="entry name" value="Acetyl-CoA synthetase-like"/>
    <property type="match status" value="1"/>
</dbReference>
<dbReference type="Pfam" id="PF00501">
    <property type="entry name" value="AMP-binding"/>
    <property type="match status" value="1"/>
</dbReference>
<accession>A0ABU2JM80</accession>
<evidence type="ECO:0000313" key="4">
    <source>
        <dbReference type="Proteomes" id="UP001183410"/>
    </source>
</evidence>
<name>A0ABU2JM80_9ACTN</name>
<dbReference type="PANTHER" id="PTHR45527:SF1">
    <property type="entry name" value="FATTY ACID SYNTHASE"/>
    <property type="match status" value="1"/>
</dbReference>
<organism evidence="3 4">
    <name type="scientific">Streptomyces chisholmiae</name>
    <dbReference type="NCBI Taxonomy" id="3075540"/>
    <lineage>
        <taxon>Bacteria</taxon>
        <taxon>Bacillati</taxon>
        <taxon>Actinomycetota</taxon>
        <taxon>Actinomycetes</taxon>
        <taxon>Kitasatosporales</taxon>
        <taxon>Streptomycetaceae</taxon>
        <taxon>Streptomyces</taxon>
    </lineage>
</organism>
<dbReference type="InterPro" id="IPR000873">
    <property type="entry name" value="AMP-dep_synth/lig_dom"/>
</dbReference>
<reference evidence="4" key="1">
    <citation type="submission" date="2023-07" db="EMBL/GenBank/DDBJ databases">
        <title>30 novel species of actinomycetes from the DSMZ collection.</title>
        <authorList>
            <person name="Nouioui I."/>
        </authorList>
    </citation>
    <scope>NUCLEOTIDE SEQUENCE [LARGE SCALE GENOMIC DNA]</scope>
    <source>
        <strain evidence="4">DSM 44915</strain>
    </source>
</reference>
<dbReference type="InterPro" id="IPR045851">
    <property type="entry name" value="AMP-bd_C_sf"/>
</dbReference>
<dbReference type="EMBL" id="JAVREO010000003">
    <property type="protein sequence ID" value="MDT0266096.1"/>
    <property type="molecule type" value="Genomic_DNA"/>
</dbReference>
<dbReference type="InterPro" id="IPR042099">
    <property type="entry name" value="ANL_N_sf"/>
</dbReference>
<dbReference type="Gene3D" id="3.30.300.30">
    <property type="match status" value="1"/>
</dbReference>
<feature type="domain" description="AMP-dependent synthetase/ligase" evidence="2">
    <location>
        <begin position="23"/>
        <end position="372"/>
    </location>
</feature>
<proteinExistence type="predicted"/>